<dbReference type="InterPro" id="IPR016667">
    <property type="entry name" value="Caps_polysacc_synth_CpsB/CapC"/>
</dbReference>
<evidence type="ECO:0000313" key="7">
    <source>
        <dbReference type="Proteomes" id="UP000256977"/>
    </source>
</evidence>
<gene>
    <name evidence="6" type="ORF">DFP98_11277</name>
</gene>
<proteinExistence type="inferred from homology"/>
<dbReference type="Proteomes" id="UP000256977">
    <property type="component" value="Unassembled WGS sequence"/>
</dbReference>
<dbReference type="EC" id="3.1.3.48" evidence="5"/>
<dbReference type="PIRSF" id="PIRSF016557">
    <property type="entry name" value="Caps_synth_CpsB"/>
    <property type="match status" value="1"/>
</dbReference>
<evidence type="ECO:0000256" key="3">
    <source>
        <dbReference type="ARBA" id="ARBA00022912"/>
    </source>
</evidence>
<organism evidence="6 7">
    <name type="scientific">Cohnella phaseoli</name>
    <dbReference type="NCBI Taxonomy" id="456490"/>
    <lineage>
        <taxon>Bacteria</taxon>
        <taxon>Bacillati</taxon>
        <taxon>Bacillota</taxon>
        <taxon>Bacilli</taxon>
        <taxon>Bacillales</taxon>
        <taxon>Paenibacillaceae</taxon>
        <taxon>Cohnella</taxon>
    </lineage>
</organism>
<dbReference type="SUPFAM" id="SSF89550">
    <property type="entry name" value="PHP domain-like"/>
    <property type="match status" value="1"/>
</dbReference>
<dbReference type="AlphaFoldDB" id="A0A3D9JQX3"/>
<evidence type="ECO:0000256" key="5">
    <source>
        <dbReference type="PIRNR" id="PIRNR016557"/>
    </source>
</evidence>
<dbReference type="GO" id="GO:0004725">
    <property type="term" value="F:protein tyrosine phosphatase activity"/>
    <property type="evidence" value="ECO:0007669"/>
    <property type="project" value="UniProtKB-UniRule"/>
</dbReference>
<keyword evidence="2 5" id="KW-0378">Hydrolase</keyword>
<dbReference type="GO" id="GO:0030145">
    <property type="term" value="F:manganese ion binding"/>
    <property type="evidence" value="ECO:0007669"/>
    <property type="project" value="UniProtKB-UniRule"/>
</dbReference>
<dbReference type="PANTHER" id="PTHR39181">
    <property type="entry name" value="TYROSINE-PROTEIN PHOSPHATASE YWQE"/>
    <property type="match status" value="1"/>
</dbReference>
<dbReference type="Pfam" id="PF19567">
    <property type="entry name" value="CpsB_CapC"/>
    <property type="match status" value="1"/>
</dbReference>
<protein>
    <recommendedName>
        <fullName evidence="5">Tyrosine-protein phosphatase</fullName>
        <ecNumber evidence="5">3.1.3.48</ecNumber>
    </recommendedName>
</protein>
<reference evidence="6 7" key="1">
    <citation type="submission" date="2018-07" db="EMBL/GenBank/DDBJ databases">
        <title>Genomic Encyclopedia of Type Strains, Phase III (KMG-III): the genomes of soil and plant-associated and newly described type strains.</title>
        <authorList>
            <person name="Whitman W."/>
        </authorList>
    </citation>
    <scope>NUCLEOTIDE SEQUENCE [LARGE SCALE GENOMIC DNA]</scope>
    <source>
        <strain evidence="6 7">CECT 7287</strain>
    </source>
</reference>
<dbReference type="EMBL" id="QRDZ01000012">
    <property type="protein sequence ID" value="RED76360.1"/>
    <property type="molecule type" value="Genomic_DNA"/>
</dbReference>
<dbReference type="PANTHER" id="PTHR39181:SF1">
    <property type="entry name" value="TYROSINE-PROTEIN PHOSPHATASE YWQE"/>
    <property type="match status" value="1"/>
</dbReference>
<dbReference type="InterPro" id="IPR016195">
    <property type="entry name" value="Pol/histidinol_Pase-like"/>
</dbReference>
<name>A0A3D9JQX3_9BACL</name>
<comment type="similarity">
    <text evidence="1 5">Belongs to the metallo-dependent hydrolases superfamily. CpsB/CapC family.</text>
</comment>
<comment type="catalytic activity">
    <reaction evidence="4 5">
        <text>O-phospho-L-tyrosyl-[protein] + H2O = L-tyrosyl-[protein] + phosphate</text>
        <dbReference type="Rhea" id="RHEA:10684"/>
        <dbReference type="Rhea" id="RHEA-COMP:10136"/>
        <dbReference type="Rhea" id="RHEA-COMP:20101"/>
        <dbReference type="ChEBI" id="CHEBI:15377"/>
        <dbReference type="ChEBI" id="CHEBI:43474"/>
        <dbReference type="ChEBI" id="CHEBI:46858"/>
        <dbReference type="ChEBI" id="CHEBI:61978"/>
        <dbReference type="EC" id="3.1.3.48"/>
    </reaction>
</comment>
<keyword evidence="7" id="KW-1185">Reference proteome</keyword>
<evidence type="ECO:0000256" key="2">
    <source>
        <dbReference type="ARBA" id="ARBA00022801"/>
    </source>
</evidence>
<dbReference type="Gene3D" id="3.20.20.140">
    <property type="entry name" value="Metal-dependent hydrolases"/>
    <property type="match status" value="1"/>
</dbReference>
<evidence type="ECO:0000256" key="1">
    <source>
        <dbReference type="ARBA" id="ARBA00005750"/>
    </source>
</evidence>
<keyword evidence="3 5" id="KW-0904">Protein phosphatase</keyword>
<accession>A0A3D9JQX3</accession>
<sequence length="261" mass="29004">MIDIHTHILPGLDDGAADWNDTLSMAKAAAAEGITKLISTPHHANGRYDNPAVEVRAHVNRTNERLADAGVPVTVAPGQEIRVHGDLLEAWHRGELLTLADSAYVLIEMPFSHVPKDMKELIHELGVLRLRPIIAHPERNAEIVKHPRLLAELVELGACAQMTTHSLLGDFGRQVRQAAWTLCESGLIHVVSSDAHHHERRGFRMREAYGAIRQRMGEPWEAYYKRNARCVADDMPFDSPPSATASDTLLRRLLSFFTGSS</sequence>
<evidence type="ECO:0000256" key="4">
    <source>
        <dbReference type="ARBA" id="ARBA00051722"/>
    </source>
</evidence>
<evidence type="ECO:0000313" key="6">
    <source>
        <dbReference type="EMBL" id="RED76360.1"/>
    </source>
</evidence>
<dbReference type="RefSeq" id="WP_116061653.1">
    <property type="nucleotide sequence ID" value="NZ_QRDZ01000012.1"/>
</dbReference>
<dbReference type="OrthoDB" id="9788539at2"/>
<comment type="caution">
    <text evidence="6">The sequence shown here is derived from an EMBL/GenBank/DDBJ whole genome shotgun (WGS) entry which is preliminary data.</text>
</comment>